<accession>A0A2T7Q0C4</accession>
<proteinExistence type="predicted"/>
<name>A0A2T7Q0C4_POMCA</name>
<gene>
    <name evidence="1" type="ORF">C0Q70_01749</name>
</gene>
<organism evidence="1 2">
    <name type="scientific">Pomacea canaliculata</name>
    <name type="common">Golden apple snail</name>
    <dbReference type="NCBI Taxonomy" id="400727"/>
    <lineage>
        <taxon>Eukaryota</taxon>
        <taxon>Metazoa</taxon>
        <taxon>Spiralia</taxon>
        <taxon>Lophotrochozoa</taxon>
        <taxon>Mollusca</taxon>
        <taxon>Gastropoda</taxon>
        <taxon>Caenogastropoda</taxon>
        <taxon>Architaenioglossa</taxon>
        <taxon>Ampullarioidea</taxon>
        <taxon>Ampullariidae</taxon>
        <taxon>Pomacea</taxon>
    </lineage>
</organism>
<comment type="caution">
    <text evidence="1">The sequence shown here is derived from an EMBL/GenBank/DDBJ whole genome shotgun (WGS) entry which is preliminary data.</text>
</comment>
<sequence length="164" mass="18364">MLTIPLRRKEEEEEEKRRPPLAVGQVRVWVECTRLRTKRREDKRTDPRYRYRLLRLLYKLRHGANGAYPPPSPAHLKRKLLANAPSFLTDEGCLPSMQPLKGPVLKPERTKRRRCLCKASLGQVLGAPDALGGVRANLGAAREESLGSVGVGGSVEDHGGLQNR</sequence>
<keyword evidence="2" id="KW-1185">Reference proteome</keyword>
<dbReference type="Proteomes" id="UP000245119">
    <property type="component" value="Linkage Group LG1"/>
</dbReference>
<evidence type="ECO:0000313" key="2">
    <source>
        <dbReference type="Proteomes" id="UP000245119"/>
    </source>
</evidence>
<dbReference type="AlphaFoldDB" id="A0A2T7Q0C4"/>
<reference evidence="1 2" key="1">
    <citation type="submission" date="2018-04" db="EMBL/GenBank/DDBJ databases">
        <title>The genome of golden apple snail Pomacea canaliculata provides insight into stress tolerance and invasive adaptation.</title>
        <authorList>
            <person name="Liu C."/>
            <person name="Liu B."/>
            <person name="Ren Y."/>
            <person name="Zhang Y."/>
            <person name="Wang H."/>
            <person name="Li S."/>
            <person name="Jiang F."/>
            <person name="Yin L."/>
            <person name="Zhang G."/>
            <person name="Qian W."/>
            <person name="Fan W."/>
        </authorList>
    </citation>
    <scope>NUCLEOTIDE SEQUENCE [LARGE SCALE GENOMIC DNA]</scope>
    <source>
        <strain evidence="1">SZHN2017</strain>
        <tissue evidence="1">Muscle</tissue>
    </source>
</reference>
<dbReference type="EMBL" id="PZQS01000001">
    <property type="protein sequence ID" value="PVD39121.1"/>
    <property type="molecule type" value="Genomic_DNA"/>
</dbReference>
<evidence type="ECO:0000313" key="1">
    <source>
        <dbReference type="EMBL" id="PVD39121.1"/>
    </source>
</evidence>
<protein>
    <submittedName>
        <fullName evidence="1">Uncharacterized protein</fullName>
    </submittedName>
</protein>